<dbReference type="SUPFAM" id="SSF46689">
    <property type="entry name" value="Homeodomain-like"/>
    <property type="match status" value="1"/>
</dbReference>
<organism evidence="4 5">
    <name type="scientific">Raphidocelis subcapitata</name>
    <dbReference type="NCBI Taxonomy" id="307507"/>
    <lineage>
        <taxon>Eukaryota</taxon>
        <taxon>Viridiplantae</taxon>
        <taxon>Chlorophyta</taxon>
        <taxon>core chlorophytes</taxon>
        <taxon>Chlorophyceae</taxon>
        <taxon>CS clade</taxon>
        <taxon>Sphaeropleales</taxon>
        <taxon>Selenastraceae</taxon>
        <taxon>Raphidocelis</taxon>
    </lineage>
</organism>
<dbReference type="EMBL" id="BDRX01000226">
    <property type="protein sequence ID" value="GBG00445.1"/>
    <property type="molecule type" value="Genomic_DNA"/>
</dbReference>
<evidence type="ECO:0000259" key="3">
    <source>
        <dbReference type="PROSITE" id="PS51294"/>
    </source>
</evidence>
<dbReference type="GO" id="GO:0000981">
    <property type="term" value="F:DNA-binding transcription factor activity, RNA polymerase II-specific"/>
    <property type="evidence" value="ECO:0007669"/>
    <property type="project" value="TreeGrafter"/>
</dbReference>
<dbReference type="GO" id="GO:0000978">
    <property type="term" value="F:RNA polymerase II cis-regulatory region sequence-specific DNA binding"/>
    <property type="evidence" value="ECO:0007669"/>
    <property type="project" value="TreeGrafter"/>
</dbReference>
<evidence type="ECO:0000256" key="1">
    <source>
        <dbReference type="SAM" id="MobiDB-lite"/>
    </source>
</evidence>
<dbReference type="InterPro" id="IPR050560">
    <property type="entry name" value="MYB_TF"/>
</dbReference>
<dbReference type="OrthoDB" id="515134at2759"/>
<evidence type="ECO:0000259" key="2">
    <source>
        <dbReference type="PROSITE" id="PS50090"/>
    </source>
</evidence>
<dbReference type="AlphaFoldDB" id="A0A2V0PKW8"/>
<accession>A0A2V0PKW8</accession>
<feature type="region of interest" description="Disordered" evidence="1">
    <location>
        <begin position="555"/>
        <end position="582"/>
    </location>
</feature>
<name>A0A2V0PKW8_9CHLO</name>
<feature type="region of interest" description="Disordered" evidence="1">
    <location>
        <begin position="245"/>
        <end position="301"/>
    </location>
</feature>
<feature type="region of interest" description="Disordered" evidence="1">
    <location>
        <begin position="594"/>
        <end position="696"/>
    </location>
</feature>
<keyword evidence="5" id="KW-1185">Reference proteome</keyword>
<feature type="compositionally biased region" description="Acidic residues" evidence="1">
    <location>
        <begin position="600"/>
        <end position="609"/>
    </location>
</feature>
<dbReference type="Pfam" id="PF00249">
    <property type="entry name" value="Myb_DNA-binding"/>
    <property type="match status" value="2"/>
</dbReference>
<dbReference type="PANTHER" id="PTHR45614:SF232">
    <property type="entry name" value="TRANSCRIPTION FACTOR MYB3R-2"/>
    <property type="match status" value="1"/>
</dbReference>
<feature type="compositionally biased region" description="Basic and acidic residues" evidence="1">
    <location>
        <begin position="677"/>
        <end position="696"/>
    </location>
</feature>
<dbReference type="Gene3D" id="1.10.10.60">
    <property type="entry name" value="Homeodomain-like"/>
    <property type="match status" value="2"/>
</dbReference>
<evidence type="ECO:0000313" key="4">
    <source>
        <dbReference type="EMBL" id="GBG00445.1"/>
    </source>
</evidence>
<feature type="domain" description="Myb-like" evidence="2">
    <location>
        <begin position="5"/>
        <end position="59"/>
    </location>
</feature>
<reference evidence="4 5" key="1">
    <citation type="journal article" date="2018" name="Sci. Rep.">
        <title>Raphidocelis subcapitata (=Pseudokirchneriella subcapitata) provides an insight into genome evolution and environmental adaptations in the Sphaeropleales.</title>
        <authorList>
            <person name="Suzuki S."/>
            <person name="Yamaguchi H."/>
            <person name="Nakajima N."/>
            <person name="Kawachi M."/>
        </authorList>
    </citation>
    <scope>NUCLEOTIDE SEQUENCE [LARGE SCALE GENOMIC DNA]</scope>
    <source>
        <strain evidence="4 5">NIES-35</strain>
    </source>
</reference>
<feature type="region of interest" description="Disordered" evidence="1">
    <location>
        <begin position="471"/>
        <end position="510"/>
    </location>
</feature>
<dbReference type="InterPro" id="IPR017930">
    <property type="entry name" value="Myb_dom"/>
</dbReference>
<sequence length="712" mass="72047">MGEIKGAWQPVEDEALRKAVERAGDKNWMAVSREVNMALGYDRGGRTAKQCRGRYMHHLKPGLRRGPWTWDEEETLVAAHIHLGNSWSKIARELPGRTETDIKNHWNCTLRKKMPWDDAHRSPLQRYQLARGLSMGRATVTRGPNGPAPPPDRHGGAPMTVDDLAAAAMAAAAAGGGLDQGPGAAGFPFVPPSYPHEVLVAAHEAATELYESEGPDLAPDVAATLLSARGHPYQLALAAATLLQQQEQQQRAEEEAGGEDEEMGEGEEGEGAEGDDYGEAPDDGGARDGDDQGSRGAGGGRQLSAAAAAAAALAGLASSAPPAPLLGAPVGFGAGGAGMVSMAPLALLLNTPDVAAAAGLTPPAGAVPLALPLSLPLGCSAADPARVAAVPLLAALSVDAPPAEVLRSAAAALNALAEKAEGGGAADDGDGPARLALDFLRESLGVAPGAADARQPRASVNSLPLALQWQTSLPRTDGAAETASRKRRAASEAATPAPKRPAPNEGGAVVPEHPALVLPAMAGFVSQPPAQASEAASLPLPGGLPLLLQQRPPLAEADQPAAVQSGGGADADAAAAASGKALSGAEIRAAMAAALAGGDSDSDSEDEGEREGGDCGAPAGADGQVKSEGGGEDSGAAQPQLSQPGQQEEQRLEEAQQPPLPKQQGAHRPAPVLAPGDEGRERREQAREVSPPVRRDALAAAAPAAIAVGPVE</sequence>
<dbReference type="PROSITE" id="PS51294">
    <property type="entry name" value="HTH_MYB"/>
    <property type="match status" value="2"/>
</dbReference>
<dbReference type="SMART" id="SM00717">
    <property type="entry name" value="SANT"/>
    <property type="match status" value="2"/>
</dbReference>
<feature type="compositionally biased region" description="Acidic residues" evidence="1">
    <location>
        <begin position="255"/>
        <end position="282"/>
    </location>
</feature>
<feature type="domain" description="HTH myb-type" evidence="3">
    <location>
        <begin position="60"/>
        <end position="114"/>
    </location>
</feature>
<protein>
    <submittedName>
        <fullName evidence="4">Uncharacterized protein</fullName>
    </submittedName>
</protein>
<feature type="compositionally biased region" description="Low complexity" evidence="1">
    <location>
        <begin position="570"/>
        <end position="582"/>
    </location>
</feature>
<dbReference type="GO" id="GO:0005634">
    <property type="term" value="C:nucleus"/>
    <property type="evidence" value="ECO:0007669"/>
    <property type="project" value="TreeGrafter"/>
</dbReference>
<comment type="caution">
    <text evidence="4">The sequence shown here is derived from an EMBL/GenBank/DDBJ whole genome shotgun (WGS) entry which is preliminary data.</text>
</comment>
<feature type="compositionally biased region" description="Basic and acidic residues" evidence="1">
    <location>
        <begin position="284"/>
        <end position="293"/>
    </location>
</feature>
<feature type="domain" description="HTH myb-type" evidence="3">
    <location>
        <begin position="1"/>
        <end position="59"/>
    </location>
</feature>
<dbReference type="InterPro" id="IPR009057">
    <property type="entry name" value="Homeodomain-like_sf"/>
</dbReference>
<feature type="region of interest" description="Disordered" evidence="1">
    <location>
        <begin position="137"/>
        <end position="159"/>
    </location>
</feature>
<dbReference type="PROSITE" id="PS50090">
    <property type="entry name" value="MYB_LIKE"/>
    <property type="match status" value="2"/>
</dbReference>
<gene>
    <name evidence="4" type="ORF">Rsub_13223</name>
</gene>
<dbReference type="InParanoid" id="A0A2V0PKW8"/>
<evidence type="ECO:0000313" key="5">
    <source>
        <dbReference type="Proteomes" id="UP000247498"/>
    </source>
</evidence>
<feature type="domain" description="Myb-like" evidence="2">
    <location>
        <begin position="60"/>
        <end position="110"/>
    </location>
</feature>
<dbReference type="InterPro" id="IPR001005">
    <property type="entry name" value="SANT/Myb"/>
</dbReference>
<proteinExistence type="predicted"/>
<dbReference type="Proteomes" id="UP000247498">
    <property type="component" value="Unassembled WGS sequence"/>
</dbReference>
<dbReference type="PANTHER" id="PTHR45614">
    <property type="entry name" value="MYB PROTEIN-RELATED"/>
    <property type="match status" value="1"/>
</dbReference>
<dbReference type="CDD" id="cd00167">
    <property type="entry name" value="SANT"/>
    <property type="match status" value="2"/>
</dbReference>